<keyword evidence="4" id="KW-0408">Iron</keyword>
<dbReference type="PATRIC" id="fig|520762.4.peg.770"/>
<keyword evidence="3" id="KW-0479">Metal-binding</keyword>
<evidence type="ECO:0000256" key="3">
    <source>
        <dbReference type="ARBA" id="ARBA00022723"/>
    </source>
</evidence>
<dbReference type="STRING" id="520762.AN619_06910"/>
<comment type="cofactor">
    <cofactor evidence="1">
        <name>[4Fe-4S] cluster</name>
        <dbReference type="ChEBI" id="CHEBI:49883"/>
    </cofactor>
</comment>
<reference evidence="6 7" key="1">
    <citation type="submission" date="2015-12" db="EMBL/GenBank/DDBJ databases">
        <title>Draft genome sequence of the thermoanaerobe Thermotalea metallivorans, an isolate from the runoff channel of the Great Artesian Basin, Australia.</title>
        <authorList>
            <person name="Patel B.K."/>
        </authorList>
    </citation>
    <scope>NUCLEOTIDE SEQUENCE [LARGE SCALE GENOMIC DNA]</scope>
    <source>
        <strain evidence="6 7">B2-1</strain>
    </source>
</reference>
<keyword evidence="5" id="KW-0411">Iron-sulfur</keyword>
<dbReference type="InterPro" id="IPR007197">
    <property type="entry name" value="rSAM"/>
</dbReference>
<dbReference type="GO" id="GO:0003824">
    <property type="term" value="F:catalytic activity"/>
    <property type="evidence" value="ECO:0007669"/>
    <property type="project" value="InterPro"/>
</dbReference>
<sequence length="624" mass="73736">MARKILLIEPNYKNKYPPIGLMKIATYHKMLGDEVRFFKGEFTDFILEQIYEELLEKLSANDDSVEWAEHRADIIQYIKKGLSTKYSELTALSRSQLVGENLKYYRRYFNKKEYLDDPKWDRVYITTLFTFYWEQTIDTINSFKRICKNISEVKIGGVAATLLPDEIEKETGIRPHIGLLDKGGEYDDNDIIIDHLPLDYSILNEINYVYPENDGYYAYMTRGCVNSCPFCAVPQLEPEYNCYVSIKEQIKYISENFGEKRNLLLLDNNVLASERFDDIIDEIKECGFYKGATYIEPNKYSLLIQDMKRLNNNYRGHVRSIVNLYKWLYKRADAQTKSSIYSVLYKNRLLSVDTAKKESILAVDEFFAPLFEKYRNKSVKARYVDFNQGLDARLLTPEKMKRLTEIPIQPLRIAFDSWSLRETYEKAIRLAAANGIRDMSNYLLYNYKEKPVDLYRRLKLNIDLCEELDVSIYSFPMKYHPIQDPEYFRNRTYIGKHWNRKFIRSIQAILNSTKGKVGRGKTFFEKAFGHDEDEYEKLLYMPEVMIIYRFYYEENGMTDAWWNAFSSLEPKKMEFIKPIIHGNDFSDIYSLTSDKDILNVLEYYTITRDEAEEAIKTKDKSVSL</sequence>
<dbReference type="PANTHER" id="PTHR43409">
    <property type="entry name" value="ANAEROBIC MAGNESIUM-PROTOPORPHYRIN IX MONOMETHYL ESTER CYCLASE-RELATED"/>
    <property type="match status" value="1"/>
</dbReference>
<protein>
    <recommendedName>
        <fullName evidence="8">Radical SAM core domain-containing protein</fullName>
    </recommendedName>
</protein>
<evidence type="ECO:0000256" key="4">
    <source>
        <dbReference type="ARBA" id="ARBA00023004"/>
    </source>
</evidence>
<evidence type="ECO:0000313" key="7">
    <source>
        <dbReference type="Proteomes" id="UP000070456"/>
    </source>
</evidence>
<evidence type="ECO:0000256" key="2">
    <source>
        <dbReference type="ARBA" id="ARBA00022691"/>
    </source>
</evidence>
<evidence type="ECO:0000313" key="6">
    <source>
        <dbReference type="EMBL" id="KXG77161.1"/>
    </source>
</evidence>
<dbReference type="AlphaFoldDB" id="A0A140L9D6"/>
<keyword evidence="2" id="KW-0949">S-adenosyl-L-methionine</keyword>
<organism evidence="6 7">
    <name type="scientific">Thermotalea metallivorans</name>
    <dbReference type="NCBI Taxonomy" id="520762"/>
    <lineage>
        <taxon>Bacteria</taxon>
        <taxon>Bacillati</taxon>
        <taxon>Bacillota</taxon>
        <taxon>Clostridia</taxon>
        <taxon>Peptostreptococcales</taxon>
        <taxon>Thermotaleaceae</taxon>
        <taxon>Thermotalea</taxon>
    </lineage>
</organism>
<evidence type="ECO:0000256" key="5">
    <source>
        <dbReference type="ARBA" id="ARBA00023014"/>
    </source>
</evidence>
<dbReference type="GO" id="GO:0046872">
    <property type="term" value="F:metal ion binding"/>
    <property type="evidence" value="ECO:0007669"/>
    <property type="project" value="UniProtKB-KW"/>
</dbReference>
<evidence type="ECO:0000256" key="1">
    <source>
        <dbReference type="ARBA" id="ARBA00001966"/>
    </source>
</evidence>
<dbReference type="InterPro" id="IPR058240">
    <property type="entry name" value="rSAM_sf"/>
</dbReference>
<comment type="caution">
    <text evidence="6">The sequence shown here is derived from an EMBL/GenBank/DDBJ whole genome shotgun (WGS) entry which is preliminary data.</text>
</comment>
<accession>A0A140L9D6</accession>
<dbReference type="EMBL" id="LOEE01000019">
    <property type="protein sequence ID" value="KXG77161.1"/>
    <property type="molecule type" value="Genomic_DNA"/>
</dbReference>
<gene>
    <name evidence="6" type="ORF">AN619_06910</name>
</gene>
<dbReference type="OrthoDB" id="9801659at2"/>
<evidence type="ECO:0008006" key="8">
    <source>
        <dbReference type="Google" id="ProtNLM"/>
    </source>
</evidence>
<dbReference type="SFLD" id="SFLDS00029">
    <property type="entry name" value="Radical_SAM"/>
    <property type="match status" value="1"/>
</dbReference>
<proteinExistence type="predicted"/>
<dbReference type="GO" id="GO:0051536">
    <property type="term" value="F:iron-sulfur cluster binding"/>
    <property type="evidence" value="ECO:0007669"/>
    <property type="project" value="UniProtKB-KW"/>
</dbReference>
<dbReference type="Proteomes" id="UP000070456">
    <property type="component" value="Unassembled WGS sequence"/>
</dbReference>
<dbReference type="RefSeq" id="WP_068555067.1">
    <property type="nucleotide sequence ID" value="NZ_LOEE01000019.1"/>
</dbReference>
<dbReference type="InterPro" id="IPR051198">
    <property type="entry name" value="BchE-like"/>
</dbReference>
<keyword evidence="7" id="KW-1185">Reference proteome</keyword>
<dbReference type="SUPFAM" id="SSF102114">
    <property type="entry name" value="Radical SAM enzymes"/>
    <property type="match status" value="1"/>
</dbReference>
<name>A0A140L9D6_9FIRM</name>